<accession>A0A090RU46</accession>
<proteinExistence type="predicted"/>
<reference evidence="1 2" key="1">
    <citation type="submission" date="2014-09" db="EMBL/GenBank/DDBJ databases">
        <title>Vibrio maritimus JCM 19235. (C45) whole genome shotgun sequence.</title>
        <authorList>
            <person name="Sawabe T."/>
            <person name="Meirelles P."/>
            <person name="Nakanishi M."/>
            <person name="Sayaka M."/>
            <person name="Hattori M."/>
            <person name="Ohkuma M."/>
        </authorList>
    </citation>
    <scope>NUCLEOTIDE SEQUENCE [LARGE SCALE GENOMIC DNA]</scope>
    <source>
        <strain evidence="2">JCM19235</strain>
    </source>
</reference>
<evidence type="ECO:0000313" key="1">
    <source>
        <dbReference type="EMBL" id="GAL18068.1"/>
    </source>
</evidence>
<organism evidence="1 2">
    <name type="scientific">Vibrio maritimus</name>
    <dbReference type="NCBI Taxonomy" id="990268"/>
    <lineage>
        <taxon>Bacteria</taxon>
        <taxon>Pseudomonadati</taxon>
        <taxon>Pseudomonadota</taxon>
        <taxon>Gammaproteobacteria</taxon>
        <taxon>Vibrionales</taxon>
        <taxon>Vibrionaceae</taxon>
        <taxon>Vibrio</taxon>
    </lineage>
</organism>
<evidence type="ECO:0000313" key="2">
    <source>
        <dbReference type="Proteomes" id="UP000029228"/>
    </source>
</evidence>
<comment type="caution">
    <text evidence="1">The sequence shown here is derived from an EMBL/GenBank/DDBJ whole genome shotgun (WGS) entry which is preliminary data.</text>
</comment>
<dbReference type="Proteomes" id="UP000029228">
    <property type="component" value="Unassembled WGS sequence"/>
</dbReference>
<protein>
    <submittedName>
        <fullName evidence="1">Uncharacterized protein</fullName>
    </submittedName>
</protein>
<sequence>MLATDGKKILYFQSDSLLSELDDYFSSDVKSWLSTQEKVTPQELQKYGINFKLNPQTLQVDMELATESSKIRQIGLDSLDSSNEPYSTAASWSWQNNFNLAHQQYQKADFSESSIDWLGGANIGGENGINAAYSFI</sequence>
<dbReference type="STRING" id="990268.JCM19235_6621"/>
<gene>
    <name evidence="1" type="ORF">JCM19235_6621</name>
</gene>
<name>A0A090RU46_9VIBR</name>
<dbReference type="EMBL" id="BBMR01000002">
    <property type="protein sequence ID" value="GAL18068.1"/>
    <property type="molecule type" value="Genomic_DNA"/>
</dbReference>
<keyword evidence="2" id="KW-1185">Reference proteome</keyword>
<dbReference type="AlphaFoldDB" id="A0A090RU46"/>